<comment type="similarity">
    <text evidence="1">Belongs to the YciI family.</text>
</comment>
<sequence>MKAFTIYCTDKPDTEQKRLDARGAHFAHIEKTIDNLFVAGPFKNAQGDTIGSLLIVKAETAEDARAQLEADPYFHADIWADIRINEFTAAAGDWIGGKIW</sequence>
<name>A0ABN1AXU7_9SPHN</name>
<evidence type="ECO:0000313" key="3">
    <source>
        <dbReference type="EMBL" id="GAA0486157.1"/>
    </source>
</evidence>
<accession>A0ABN1AXU7</accession>
<evidence type="ECO:0000259" key="2">
    <source>
        <dbReference type="Pfam" id="PF03795"/>
    </source>
</evidence>
<dbReference type="SUPFAM" id="SSF54909">
    <property type="entry name" value="Dimeric alpha+beta barrel"/>
    <property type="match status" value="1"/>
</dbReference>
<dbReference type="Pfam" id="PF03795">
    <property type="entry name" value="YCII"/>
    <property type="match status" value="1"/>
</dbReference>
<evidence type="ECO:0000256" key="1">
    <source>
        <dbReference type="ARBA" id="ARBA00007689"/>
    </source>
</evidence>
<dbReference type="InterPro" id="IPR051807">
    <property type="entry name" value="Sec-metab_biosynth-assoc"/>
</dbReference>
<reference evidence="3 4" key="1">
    <citation type="journal article" date="2019" name="Int. J. Syst. Evol. Microbiol.">
        <title>The Global Catalogue of Microorganisms (GCM) 10K type strain sequencing project: providing services to taxonomists for standard genome sequencing and annotation.</title>
        <authorList>
            <consortium name="The Broad Institute Genomics Platform"/>
            <consortium name="The Broad Institute Genome Sequencing Center for Infectious Disease"/>
            <person name="Wu L."/>
            <person name="Ma J."/>
        </authorList>
    </citation>
    <scope>NUCLEOTIDE SEQUENCE [LARGE SCALE GENOMIC DNA]</scope>
    <source>
        <strain evidence="3 4">JCM 14162</strain>
    </source>
</reference>
<proteinExistence type="inferred from homology"/>
<organism evidence="3 4">
    <name type="scientific">Parasphingorhabdus litoris</name>
    <dbReference type="NCBI Taxonomy" id="394733"/>
    <lineage>
        <taxon>Bacteria</taxon>
        <taxon>Pseudomonadati</taxon>
        <taxon>Pseudomonadota</taxon>
        <taxon>Alphaproteobacteria</taxon>
        <taxon>Sphingomonadales</taxon>
        <taxon>Sphingomonadaceae</taxon>
        <taxon>Parasphingorhabdus</taxon>
    </lineage>
</organism>
<keyword evidence="4" id="KW-1185">Reference proteome</keyword>
<dbReference type="PANTHER" id="PTHR33606:SF3">
    <property type="entry name" value="PROTEIN YCII"/>
    <property type="match status" value="1"/>
</dbReference>
<dbReference type="InterPro" id="IPR011008">
    <property type="entry name" value="Dimeric_a/b-barrel"/>
</dbReference>
<comment type="caution">
    <text evidence="3">The sequence shown here is derived from an EMBL/GenBank/DDBJ whole genome shotgun (WGS) entry which is preliminary data.</text>
</comment>
<evidence type="ECO:0000313" key="4">
    <source>
        <dbReference type="Proteomes" id="UP001500713"/>
    </source>
</evidence>
<dbReference type="Proteomes" id="UP001500713">
    <property type="component" value="Unassembled WGS sequence"/>
</dbReference>
<dbReference type="RefSeq" id="WP_229955643.1">
    <property type="nucleotide sequence ID" value="NZ_BAAAEM010000003.1"/>
</dbReference>
<gene>
    <name evidence="3" type="ORF">GCM10009096_31170</name>
</gene>
<dbReference type="EMBL" id="BAAAEM010000003">
    <property type="protein sequence ID" value="GAA0486157.1"/>
    <property type="molecule type" value="Genomic_DNA"/>
</dbReference>
<dbReference type="Gene3D" id="3.30.70.1060">
    <property type="entry name" value="Dimeric alpha+beta barrel"/>
    <property type="match status" value="1"/>
</dbReference>
<feature type="domain" description="YCII-related" evidence="2">
    <location>
        <begin position="4"/>
        <end position="88"/>
    </location>
</feature>
<dbReference type="PANTHER" id="PTHR33606">
    <property type="entry name" value="PROTEIN YCII"/>
    <property type="match status" value="1"/>
</dbReference>
<dbReference type="InterPro" id="IPR005545">
    <property type="entry name" value="YCII"/>
</dbReference>
<protein>
    <submittedName>
        <fullName evidence="3">YciI-like protein</fullName>
    </submittedName>
</protein>